<proteinExistence type="inferred from homology"/>
<comment type="similarity">
    <text evidence="1">Belongs to the FAD-binding monooxygenase family.</text>
</comment>
<protein>
    <submittedName>
        <fullName evidence="5">NAD(P)/FAD-dependent oxidoreductase</fullName>
    </submittedName>
</protein>
<evidence type="ECO:0000256" key="1">
    <source>
        <dbReference type="ARBA" id="ARBA00010139"/>
    </source>
</evidence>
<dbReference type="EMBL" id="JAIBOA010000037">
    <property type="protein sequence ID" value="MBW8487602.1"/>
    <property type="molecule type" value="Genomic_DNA"/>
</dbReference>
<reference evidence="5 6" key="1">
    <citation type="submission" date="2021-07" db="EMBL/GenBank/DDBJ databases">
        <title>Actinomadura sp. PM05-2 isolated from lichen.</title>
        <authorList>
            <person name="Somphong A."/>
            <person name="Phongsopitanun W."/>
            <person name="Tanasupawat S."/>
            <person name="Peongsungnone V."/>
        </authorList>
    </citation>
    <scope>NUCLEOTIDE SEQUENCE [LARGE SCALE GENOMIC DNA]</scope>
    <source>
        <strain evidence="5 6">PM05-2</strain>
    </source>
</reference>
<dbReference type="InterPro" id="IPR000960">
    <property type="entry name" value="Flavin_mOase"/>
</dbReference>
<dbReference type="SUPFAM" id="SSF51905">
    <property type="entry name" value="FAD/NAD(P)-binding domain"/>
    <property type="match status" value="1"/>
</dbReference>
<evidence type="ECO:0000256" key="3">
    <source>
        <dbReference type="ARBA" id="ARBA00022827"/>
    </source>
</evidence>
<keyword evidence="3" id="KW-0274">FAD</keyword>
<evidence type="ECO:0000256" key="4">
    <source>
        <dbReference type="ARBA" id="ARBA00023002"/>
    </source>
</evidence>
<gene>
    <name evidence="5" type="ORF">K1Y72_34980</name>
</gene>
<evidence type="ECO:0000256" key="2">
    <source>
        <dbReference type="ARBA" id="ARBA00022630"/>
    </source>
</evidence>
<keyword evidence="4" id="KW-0560">Oxidoreductase</keyword>
<dbReference type="Gene3D" id="3.50.50.60">
    <property type="entry name" value="FAD/NAD(P)-binding domain"/>
    <property type="match status" value="2"/>
</dbReference>
<name>A0ABS7G721_9ACTN</name>
<keyword evidence="2" id="KW-0285">Flavoprotein</keyword>
<dbReference type="Pfam" id="PF00743">
    <property type="entry name" value="FMO-like"/>
    <property type="match status" value="1"/>
</dbReference>
<dbReference type="InterPro" id="IPR051209">
    <property type="entry name" value="FAD-bind_Monooxygenase_sf"/>
</dbReference>
<comment type="caution">
    <text evidence="5">The sequence shown here is derived from an EMBL/GenBank/DDBJ whole genome shotgun (WGS) entry which is preliminary data.</text>
</comment>
<dbReference type="PANTHER" id="PTHR42877">
    <property type="entry name" value="L-ORNITHINE N(5)-MONOOXYGENASE-RELATED"/>
    <property type="match status" value="1"/>
</dbReference>
<accession>A0ABS7G721</accession>
<dbReference type="PRINTS" id="PR00370">
    <property type="entry name" value="FMOXYGENASE"/>
</dbReference>
<sequence length="504" mass="55214">MAVTPAAGPGGAYRAVIVGTGFSGLCMAIGLKRSGVHDFVILEKAGEVGGTWRENTYPGCACDIMSLLYSFSFEPKSDWSRMFPEQHELLDYIKGVVDKYDLAQHIRFRTEVTGAEYDDASDTWRVTVQGEGAAPGEVVRGQALMAGMGPLHQPNVPDLPGLASFEGETFHSAEWNHDYDLAGKHVAVIGTGASAIQFVPRIAREVGALTLFQRTPPWILPKPDRPVLGVERALFKRVPGVQRGYRSAIYLVQESFVLGFENPRLLKLASGLAQWHLKRQVPDAELRAKLTPRYTMGCKRTLVSSDYYPALTRDNVQVTTAGVAEVRPRSIVAGDGTEHPVDAIIFGTGFHVTDAFEHARIVGRNGLRIQDAWKDGIEAHLGVTVAGFPNLFLLLGPNSGLGHNSMIFMIEAQVRYVLRCLELLRAGGGSRIAVRAGAQDRFNRWVRRRSEGAVWVSGGCTSWYLDGNGVNRAAWPASTVNYWLRTRRLDPADFEVARLPAATG</sequence>
<dbReference type="PANTHER" id="PTHR42877:SF4">
    <property type="entry name" value="FAD_NAD(P)-BINDING DOMAIN-CONTAINING PROTEIN-RELATED"/>
    <property type="match status" value="1"/>
</dbReference>
<dbReference type="InterPro" id="IPR036188">
    <property type="entry name" value="FAD/NAD-bd_sf"/>
</dbReference>
<dbReference type="Proteomes" id="UP000774570">
    <property type="component" value="Unassembled WGS sequence"/>
</dbReference>
<evidence type="ECO:0000313" key="5">
    <source>
        <dbReference type="EMBL" id="MBW8487602.1"/>
    </source>
</evidence>
<dbReference type="InterPro" id="IPR020946">
    <property type="entry name" value="Flavin_mOase-like"/>
</dbReference>
<dbReference type="RefSeq" id="WP_220170837.1">
    <property type="nucleotide sequence ID" value="NZ_JAIBOA010000037.1"/>
</dbReference>
<organism evidence="5 6">
    <name type="scientific">Actinomadura parmotrematis</name>
    <dbReference type="NCBI Taxonomy" id="2864039"/>
    <lineage>
        <taxon>Bacteria</taxon>
        <taxon>Bacillati</taxon>
        <taxon>Actinomycetota</taxon>
        <taxon>Actinomycetes</taxon>
        <taxon>Streptosporangiales</taxon>
        <taxon>Thermomonosporaceae</taxon>
        <taxon>Actinomadura</taxon>
    </lineage>
</organism>
<keyword evidence="6" id="KW-1185">Reference proteome</keyword>
<evidence type="ECO:0000313" key="6">
    <source>
        <dbReference type="Proteomes" id="UP000774570"/>
    </source>
</evidence>